<feature type="compositionally biased region" description="Basic and acidic residues" evidence="13">
    <location>
        <begin position="654"/>
        <end position="663"/>
    </location>
</feature>
<keyword evidence="3" id="KW-0378">Hydrolase</keyword>
<dbReference type="Pfam" id="PF00271">
    <property type="entry name" value="Helicase_C"/>
    <property type="match status" value="1"/>
</dbReference>
<dbReference type="GeneID" id="92071595"/>
<evidence type="ECO:0000256" key="5">
    <source>
        <dbReference type="ARBA" id="ARBA00022840"/>
    </source>
</evidence>
<feature type="domain" description="Helicase C-terminal" evidence="15">
    <location>
        <begin position="455"/>
        <end position="623"/>
    </location>
</feature>
<dbReference type="EC" id="3.6.4.13" evidence="1"/>
<organism evidence="16 17">
    <name type="scientific">Apiospora aurea</name>
    <dbReference type="NCBI Taxonomy" id="335848"/>
    <lineage>
        <taxon>Eukaryota</taxon>
        <taxon>Fungi</taxon>
        <taxon>Dikarya</taxon>
        <taxon>Ascomycota</taxon>
        <taxon>Pezizomycotina</taxon>
        <taxon>Sordariomycetes</taxon>
        <taxon>Xylariomycetidae</taxon>
        <taxon>Amphisphaeriales</taxon>
        <taxon>Apiosporaceae</taxon>
        <taxon>Apiospora</taxon>
    </lineage>
</organism>
<comment type="catalytic activity">
    <reaction evidence="12">
        <text>ATP + H2O = ADP + phosphate + H(+)</text>
        <dbReference type="Rhea" id="RHEA:13065"/>
        <dbReference type="ChEBI" id="CHEBI:15377"/>
        <dbReference type="ChEBI" id="CHEBI:15378"/>
        <dbReference type="ChEBI" id="CHEBI:30616"/>
        <dbReference type="ChEBI" id="CHEBI:43474"/>
        <dbReference type="ChEBI" id="CHEBI:456216"/>
        <dbReference type="EC" id="3.6.4.13"/>
    </reaction>
</comment>
<gene>
    <name evidence="16" type="ORF">PG986_002311</name>
</gene>
<evidence type="ECO:0000256" key="1">
    <source>
        <dbReference type="ARBA" id="ARBA00012552"/>
    </source>
</evidence>
<dbReference type="SMART" id="SM00487">
    <property type="entry name" value="DEXDc"/>
    <property type="match status" value="1"/>
</dbReference>
<accession>A0ABR1QZI0</accession>
<evidence type="ECO:0000256" key="9">
    <source>
        <dbReference type="ARBA" id="ARBA00024367"/>
    </source>
</evidence>
<feature type="compositionally biased region" description="Acidic residues" evidence="13">
    <location>
        <begin position="302"/>
        <end position="322"/>
    </location>
</feature>
<feature type="compositionally biased region" description="Basic and acidic residues" evidence="13">
    <location>
        <begin position="629"/>
        <end position="643"/>
    </location>
</feature>
<dbReference type="RefSeq" id="XP_066707426.1">
    <property type="nucleotide sequence ID" value="XM_066838533.1"/>
</dbReference>
<evidence type="ECO:0000256" key="10">
    <source>
        <dbReference type="ARBA" id="ARBA00024410"/>
    </source>
</evidence>
<evidence type="ECO:0000313" key="16">
    <source>
        <dbReference type="EMBL" id="KAK7968034.1"/>
    </source>
</evidence>
<keyword evidence="5" id="KW-0067">ATP-binding</keyword>
<feature type="region of interest" description="Disordered" evidence="13">
    <location>
        <begin position="1"/>
        <end position="96"/>
    </location>
</feature>
<protein>
    <recommendedName>
        <fullName evidence="10">ATP-dependent RNA helicase ROK1</fullName>
        <ecNumber evidence="1">3.6.4.13</ecNumber>
    </recommendedName>
    <alternativeName>
        <fullName evidence="11">ATP-dependent RNA helicase rok1</fullName>
    </alternativeName>
</protein>
<dbReference type="InterPro" id="IPR014001">
    <property type="entry name" value="Helicase_ATP-bd"/>
</dbReference>
<evidence type="ECO:0000256" key="3">
    <source>
        <dbReference type="ARBA" id="ARBA00022801"/>
    </source>
</evidence>
<evidence type="ECO:0000256" key="8">
    <source>
        <dbReference type="ARBA" id="ARBA00024355"/>
    </source>
</evidence>
<dbReference type="Proteomes" id="UP001391051">
    <property type="component" value="Unassembled WGS sequence"/>
</dbReference>
<keyword evidence="4" id="KW-0347">Helicase</keyword>
<comment type="caution">
    <text evidence="16">The sequence shown here is derived from an EMBL/GenBank/DDBJ whole genome shotgun (WGS) entry which is preliminary data.</text>
</comment>
<feature type="region of interest" description="Disordered" evidence="13">
    <location>
        <begin position="298"/>
        <end position="324"/>
    </location>
</feature>
<dbReference type="PANTHER" id="PTHR47959">
    <property type="entry name" value="ATP-DEPENDENT RNA HELICASE RHLE-RELATED"/>
    <property type="match status" value="1"/>
</dbReference>
<dbReference type="Gene3D" id="3.40.50.300">
    <property type="entry name" value="P-loop containing nucleotide triphosphate hydrolases"/>
    <property type="match status" value="2"/>
</dbReference>
<evidence type="ECO:0000256" key="12">
    <source>
        <dbReference type="ARBA" id="ARBA00047984"/>
    </source>
</evidence>
<dbReference type="CDD" id="cd17957">
    <property type="entry name" value="DEADc_DDX52"/>
    <property type="match status" value="1"/>
</dbReference>
<evidence type="ECO:0000256" key="4">
    <source>
        <dbReference type="ARBA" id="ARBA00022806"/>
    </source>
</evidence>
<keyword evidence="2" id="KW-0547">Nucleotide-binding</keyword>
<feature type="compositionally biased region" description="Basic residues" evidence="13">
    <location>
        <begin position="121"/>
        <end position="134"/>
    </location>
</feature>
<dbReference type="PROSITE" id="PS51192">
    <property type="entry name" value="HELICASE_ATP_BIND_1"/>
    <property type="match status" value="1"/>
</dbReference>
<dbReference type="InterPro" id="IPR050079">
    <property type="entry name" value="DEAD_box_RNA_helicase"/>
</dbReference>
<dbReference type="CDD" id="cd18787">
    <property type="entry name" value="SF2_C_DEAD"/>
    <property type="match status" value="1"/>
</dbReference>
<dbReference type="PANTHER" id="PTHR47959:SF15">
    <property type="entry name" value="RNA HELICASE"/>
    <property type="match status" value="1"/>
</dbReference>
<comment type="subunit">
    <text evidence="9">Interacts with the U3 snoRNA and is associated with the 90S and 40S pre-ribosomes.</text>
</comment>
<dbReference type="EMBL" id="JAQQWE010000001">
    <property type="protein sequence ID" value="KAK7968034.1"/>
    <property type="molecule type" value="Genomic_DNA"/>
</dbReference>
<sequence length="694" mass="76234">MDLLKVLSRGIKKSAKPEKSLAPPPKPTNPQLYTDFTIRGTKRKADEALTQTASAADDNVDFFAPKEPTKPVPAPTDDEEKPAKKQATSAPPPMSHDEIYQILKGHKLKFTILSSQVEKKTKVKKSKKKDKKKQKVEAKAADAKQSLYPRPLTSFNELKGTYNVSARLVANLAEHGYRLPTEVQMGSLPLLLNPKSAVADTLDDADHVNFLAVAPTGSGKTLSFLIPTLNRILSQRKKSQEKGNKQSLDAIVLAPTRELAHQIANEGQKLAAGTGVKIVLFKKGMRVPAEASDIEVAQVSDNESDVDEEDKEKSEDESEDEATVSQAVTKADILVTTPMLLLNFLNREKTKKLLPTVRTLILDEGDVLLDELFREQTQGILAACTSESLQLMCFSATMGSNIETLLVQELEKRQQGGSSASPLVRLVVGLKDTAVKNIKHRLIYTGDNERGKLYTMRQLLHPTGTNEALPDMNLPFLVFVQTIDRATSLHDELKYEFPAEAGGSTRVAALHSSMSETARSKIIARFRAGEIWVLITTDLLMRGIDFRGVNGVINYDIPTSVAGYVHRVGRTARAGGAGDAVTMYTKEDIPFLRSIANVITLSEKQAGKDGNQDAVPKWLMDALPKVKKEDKQKLKKSGVESRRGTKAQITSKSAWERRRENNKKGAIAGSRRRGNEDHAGDESEGQESEWGGLD</sequence>
<evidence type="ECO:0000259" key="14">
    <source>
        <dbReference type="PROSITE" id="PS51192"/>
    </source>
</evidence>
<evidence type="ECO:0000256" key="11">
    <source>
        <dbReference type="ARBA" id="ARBA00024419"/>
    </source>
</evidence>
<dbReference type="InterPro" id="IPR027417">
    <property type="entry name" value="P-loop_NTPase"/>
</dbReference>
<name>A0ABR1QZI0_9PEZI</name>
<evidence type="ECO:0000259" key="15">
    <source>
        <dbReference type="PROSITE" id="PS51194"/>
    </source>
</evidence>
<evidence type="ECO:0000256" key="7">
    <source>
        <dbReference type="ARBA" id="ARBA00024310"/>
    </source>
</evidence>
<evidence type="ECO:0000256" key="13">
    <source>
        <dbReference type="SAM" id="MobiDB-lite"/>
    </source>
</evidence>
<dbReference type="InterPro" id="IPR044764">
    <property type="entry name" value="DDX52/Rok1_DEADc"/>
</dbReference>
<proteinExistence type="inferred from homology"/>
<dbReference type="PROSITE" id="PS51194">
    <property type="entry name" value="HELICASE_CTER"/>
    <property type="match status" value="1"/>
</dbReference>
<dbReference type="InterPro" id="IPR011545">
    <property type="entry name" value="DEAD/DEAH_box_helicase_dom"/>
</dbReference>
<feature type="domain" description="Helicase ATP-binding" evidence="14">
    <location>
        <begin position="201"/>
        <end position="416"/>
    </location>
</feature>
<evidence type="ECO:0000256" key="2">
    <source>
        <dbReference type="ARBA" id="ARBA00022741"/>
    </source>
</evidence>
<evidence type="ECO:0000256" key="6">
    <source>
        <dbReference type="ARBA" id="ARBA00022884"/>
    </source>
</evidence>
<reference evidence="16 17" key="1">
    <citation type="submission" date="2023-01" db="EMBL/GenBank/DDBJ databases">
        <title>Analysis of 21 Apiospora genomes using comparative genomics revels a genus with tremendous synthesis potential of carbohydrate active enzymes and secondary metabolites.</title>
        <authorList>
            <person name="Sorensen T."/>
        </authorList>
    </citation>
    <scope>NUCLEOTIDE SEQUENCE [LARGE SCALE GENOMIC DNA]</scope>
    <source>
        <strain evidence="16 17">CBS 24483</strain>
    </source>
</reference>
<dbReference type="SUPFAM" id="SSF52540">
    <property type="entry name" value="P-loop containing nucleoside triphosphate hydrolases"/>
    <property type="match status" value="1"/>
</dbReference>
<keyword evidence="17" id="KW-1185">Reference proteome</keyword>
<feature type="region of interest" description="Disordered" evidence="13">
    <location>
        <begin position="629"/>
        <end position="694"/>
    </location>
</feature>
<evidence type="ECO:0000313" key="17">
    <source>
        <dbReference type="Proteomes" id="UP001391051"/>
    </source>
</evidence>
<keyword evidence="6" id="KW-0694">RNA-binding</keyword>
<comment type="function">
    <text evidence="7">ATP-dependent RNA helicase involved in 40S ribosomal subunit biogenesis. Required for the processing and cleavage of 35S pre-rRNA at sites A0, A1, and A2, leading to mature 18S rRNA.</text>
</comment>
<feature type="region of interest" description="Disordered" evidence="13">
    <location>
        <begin position="119"/>
        <end position="142"/>
    </location>
</feature>
<comment type="similarity">
    <text evidence="8">Belongs to the DEAD box helicase family. DDX52/ROK1 subfamily.</text>
</comment>
<dbReference type="SMART" id="SM00490">
    <property type="entry name" value="HELICc"/>
    <property type="match status" value="1"/>
</dbReference>
<dbReference type="InterPro" id="IPR001650">
    <property type="entry name" value="Helicase_C-like"/>
</dbReference>
<dbReference type="Pfam" id="PF00270">
    <property type="entry name" value="DEAD"/>
    <property type="match status" value="1"/>
</dbReference>